<feature type="transmembrane region" description="Helical" evidence="6">
    <location>
        <begin position="208"/>
        <end position="230"/>
    </location>
</feature>
<dbReference type="SUPFAM" id="SSF57850">
    <property type="entry name" value="RING/U-box"/>
    <property type="match status" value="1"/>
</dbReference>
<dbReference type="EMBL" id="CYKH01001740">
    <property type="protein sequence ID" value="CUG89459.1"/>
    <property type="molecule type" value="Genomic_DNA"/>
</dbReference>
<dbReference type="AlphaFoldDB" id="A0A0S4JHQ7"/>
<dbReference type="SMART" id="SM00184">
    <property type="entry name" value="RING"/>
    <property type="match status" value="1"/>
</dbReference>
<feature type="signal peptide" evidence="7">
    <location>
        <begin position="1"/>
        <end position="21"/>
    </location>
</feature>
<name>A0A0S4JHQ7_BODSA</name>
<evidence type="ECO:0000256" key="5">
    <source>
        <dbReference type="SAM" id="MobiDB-lite"/>
    </source>
</evidence>
<organism evidence="9 10">
    <name type="scientific">Bodo saltans</name>
    <name type="common">Flagellated protozoan</name>
    <dbReference type="NCBI Taxonomy" id="75058"/>
    <lineage>
        <taxon>Eukaryota</taxon>
        <taxon>Discoba</taxon>
        <taxon>Euglenozoa</taxon>
        <taxon>Kinetoplastea</taxon>
        <taxon>Metakinetoplastina</taxon>
        <taxon>Eubodonida</taxon>
        <taxon>Bodonidae</taxon>
        <taxon>Bodo</taxon>
    </lineage>
</organism>
<keyword evidence="1" id="KW-0479">Metal-binding</keyword>
<dbReference type="VEuPathDB" id="TriTrypDB:BSAL_21165"/>
<proteinExistence type="predicted"/>
<dbReference type="GO" id="GO:0008270">
    <property type="term" value="F:zinc ion binding"/>
    <property type="evidence" value="ECO:0007669"/>
    <property type="project" value="UniProtKB-KW"/>
</dbReference>
<dbReference type="Proteomes" id="UP000051952">
    <property type="component" value="Unassembled WGS sequence"/>
</dbReference>
<evidence type="ECO:0000313" key="9">
    <source>
        <dbReference type="EMBL" id="CUG89459.1"/>
    </source>
</evidence>
<dbReference type="OrthoDB" id="8062037at2759"/>
<dbReference type="Gene3D" id="3.30.40.10">
    <property type="entry name" value="Zinc/RING finger domain, C3HC4 (zinc finger)"/>
    <property type="match status" value="1"/>
</dbReference>
<keyword evidence="6" id="KW-0472">Membrane</keyword>
<feature type="region of interest" description="Disordered" evidence="5">
    <location>
        <begin position="333"/>
        <end position="353"/>
    </location>
</feature>
<keyword evidence="3" id="KW-0862">Zinc</keyword>
<keyword evidence="7" id="KW-0732">Signal</keyword>
<dbReference type="GO" id="GO:0061630">
    <property type="term" value="F:ubiquitin protein ligase activity"/>
    <property type="evidence" value="ECO:0007669"/>
    <property type="project" value="TreeGrafter"/>
</dbReference>
<evidence type="ECO:0000256" key="7">
    <source>
        <dbReference type="SAM" id="SignalP"/>
    </source>
</evidence>
<dbReference type="Pfam" id="PF13639">
    <property type="entry name" value="zf-RING_2"/>
    <property type="match status" value="1"/>
</dbReference>
<gene>
    <name evidence="9" type="ORF">BSAL_21165</name>
</gene>
<keyword evidence="6" id="KW-1133">Transmembrane helix</keyword>
<keyword evidence="2 4" id="KW-0863">Zinc-finger</keyword>
<evidence type="ECO:0000313" key="10">
    <source>
        <dbReference type="Proteomes" id="UP000051952"/>
    </source>
</evidence>
<keyword evidence="6" id="KW-0812">Transmembrane</keyword>
<dbReference type="InterPro" id="IPR013083">
    <property type="entry name" value="Znf_RING/FYVE/PHD"/>
</dbReference>
<sequence length="353" mass="37723">MGHHIFLLSLLVVWLVSNATSAPVPTTIPPAVCLALQLNSTSADTDSDSSSSSSDESTSYGLNFVACTTADVATVPPLPRSLGVNSSSPPVWTTTLACAAQCGSTPGLLRRHDGSVQFTVFNGSCYCVNSTVPMMPTGGTSGSCLDAAVFRVTFECAYINASLGCGAGCSEVNGCCSLDAPPNPNALPSYYKIAPPNPNALPSYYKTMIQWVAIVVIVLALVEALVYGCLRRRAIQQRQRRLRAHMRPKRDAKEITERLLGTLPASPTALQEPNIADEACSICLDPLLSEESVMLPCRHNIHRSCLREFITHQLTRTNEVACPMCRAPIVEEDEGSASDRDGARPVRIAVAPE</sequence>
<feature type="domain" description="RING-type" evidence="8">
    <location>
        <begin position="280"/>
        <end position="326"/>
    </location>
</feature>
<dbReference type="InterPro" id="IPR001841">
    <property type="entry name" value="Znf_RING"/>
</dbReference>
<evidence type="ECO:0000256" key="2">
    <source>
        <dbReference type="ARBA" id="ARBA00022771"/>
    </source>
</evidence>
<dbReference type="PANTHER" id="PTHR22763">
    <property type="entry name" value="RING ZINC FINGER PROTEIN"/>
    <property type="match status" value="1"/>
</dbReference>
<evidence type="ECO:0000256" key="3">
    <source>
        <dbReference type="ARBA" id="ARBA00022833"/>
    </source>
</evidence>
<evidence type="ECO:0000256" key="1">
    <source>
        <dbReference type="ARBA" id="ARBA00022723"/>
    </source>
</evidence>
<reference evidence="10" key="1">
    <citation type="submission" date="2015-09" db="EMBL/GenBank/DDBJ databases">
        <authorList>
            <consortium name="Pathogen Informatics"/>
        </authorList>
    </citation>
    <scope>NUCLEOTIDE SEQUENCE [LARGE SCALE GENOMIC DNA]</scope>
    <source>
        <strain evidence="10">Lake Konstanz</strain>
    </source>
</reference>
<dbReference type="GO" id="GO:0043161">
    <property type="term" value="P:proteasome-mediated ubiquitin-dependent protein catabolic process"/>
    <property type="evidence" value="ECO:0007669"/>
    <property type="project" value="TreeGrafter"/>
</dbReference>
<evidence type="ECO:0000259" key="8">
    <source>
        <dbReference type="PROSITE" id="PS50089"/>
    </source>
</evidence>
<evidence type="ECO:0000256" key="4">
    <source>
        <dbReference type="PROSITE-ProRule" id="PRU00175"/>
    </source>
</evidence>
<dbReference type="PROSITE" id="PS50089">
    <property type="entry name" value="ZF_RING_2"/>
    <property type="match status" value="1"/>
</dbReference>
<dbReference type="GO" id="GO:0012505">
    <property type="term" value="C:endomembrane system"/>
    <property type="evidence" value="ECO:0007669"/>
    <property type="project" value="TreeGrafter"/>
</dbReference>
<evidence type="ECO:0000256" key="6">
    <source>
        <dbReference type="SAM" id="Phobius"/>
    </source>
</evidence>
<keyword evidence="10" id="KW-1185">Reference proteome</keyword>
<dbReference type="InterPro" id="IPR050731">
    <property type="entry name" value="HRD1_E3_ubiq-ligases"/>
</dbReference>
<protein>
    <submittedName>
        <fullName evidence="9">Zinc finger protein, putative</fullName>
    </submittedName>
</protein>
<accession>A0A0S4JHQ7</accession>
<feature type="chain" id="PRO_5006622426" evidence="7">
    <location>
        <begin position="22"/>
        <end position="353"/>
    </location>
</feature>